<dbReference type="SUPFAM" id="SSF141322">
    <property type="entry name" value="NfeD domain-like"/>
    <property type="match status" value="1"/>
</dbReference>
<dbReference type="PANTHER" id="PTHR33507:SF3">
    <property type="entry name" value="INNER MEMBRANE PROTEIN YBBJ"/>
    <property type="match status" value="1"/>
</dbReference>
<keyword evidence="4 5" id="KW-0472">Membrane</keyword>
<sequence length="462" mass="48346">MRSAISRPARRRAAVWTIFAVAAALVLAVWLPAFGAARAAEDSRVVYTASIEGTIDAGMEGYVKRVVRQAQENGASLLVFEINTLGGRLDSAEQIGQSIRASQVPTVAYVRSTATSAGSYIALNAGKLIMQPGSSIGAAAVVTADGRPVTDAKVVSHWASQMRAAAELRGRDPRIAEAMVRSELELELPAIGKTVKSGEILSLSAEEALKVGYADGMAGSLSDVLKMEGFESAHQETVRLSLAERLASFLTNPVVMTLLFIVGIAGVAIELIVPGFGVPGVLGICGFGLYFFGQYAAGAAGYEHVLLFVLGIALLTAEMFVPSFGLLGVAGVASLGAGIVLAARDTAHALVSLGFGSAVAVGIVIIFAIAFRDRGIWNRFILRDRLSSEEGYVASEDRRHLQGMTGKALTPLRPSGTILIEGRQVDVVANGRFIGAGSTVKVIDTDGTRVVVEEVEPHPPGS</sequence>
<feature type="domain" description="NfeD-like C-terminal" evidence="6">
    <location>
        <begin position="401"/>
        <end position="453"/>
    </location>
</feature>
<comment type="subcellular location">
    <subcellularLocation>
        <location evidence="1">Membrane</location>
        <topology evidence="1">Multi-pass membrane protein</topology>
    </subcellularLocation>
</comment>
<evidence type="ECO:0000256" key="5">
    <source>
        <dbReference type="SAM" id="Phobius"/>
    </source>
</evidence>
<dbReference type="EMBL" id="JBHTGQ010000002">
    <property type="protein sequence ID" value="MFC7748607.1"/>
    <property type="molecule type" value="Genomic_DNA"/>
</dbReference>
<dbReference type="InterPro" id="IPR052165">
    <property type="entry name" value="Membrane_assoc_protease"/>
</dbReference>
<gene>
    <name evidence="9" type="ORF">ACFQWB_01430</name>
</gene>
<evidence type="ECO:0000259" key="7">
    <source>
        <dbReference type="Pfam" id="PF24961"/>
    </source>
</evidence>
<dbReference type="SUPFAM" id="SSF52096">
    <property type="entry name" value="ClpP/crotonase"/>
    <property type="match status" value="1"/>
</dbReference>
<dbReference type="InterPro" id="IPR012340">
    <property type="entry name" value="NA-bd_OB-fold"/>
</dbReference>
<protein>
    <submittedName>
        <fullName evidence="9">Nodulation protein NfeD</fullName>
    </submittedName>
</protein>
<dbReference type="Pfam" id="PF24961">
    <property type="entry name" value="NfeD_membrane"/>
    <property type="match status" value="1"/>
</dbReference>
<feature type="transmembrane region" description="Helical" evidence="5">
    <location>
        <begin position="276"/>
        <end position="293"/>
    </location>
</feature>
<dbReference type="Proteomes" id="UP001596528">
    <property type="component" value="Unassembled WGS sequence"/>
</dbReference>
<accession>A0ABW2V1V1</accession>
<keyword evidence="10" id="KW-1185">Reference proteome</keyword>
<dbReference type="Pfam" id="PF25145">
    <property type="entry name" value="NfeD1b_N"/>
    <property type="match status" value="1"/>
</dbReference>
<dbReference type="Gene3D" id="2.40.50.140">
    <property type="entry name" value="Nucleic acid-binding proteins"/>
    <property type="match status" value="1"/>
</dbReference>
<evidence type="ECO:0000259" key="6">
    <source>
        <dbReference type="Pfam" id="PF01957"/>
    </source>
</evidence>
<dbReference type="RefSeq" id="WP_138787661.1">
    <property type="nucleotide sequence ID" value="NZ_JBHTGQ010000002.1"/>
</dbReference>
<feature type="transmembrane region" description="Helical" evidence="5">
    <location>
        <begin position="324"/>
        <end position="343"/>
    </location>
</feature>
<dbReference type="PANTHER" id="PTHR33507">
    <property type="entry name" value="INNER MEMBRANE PROTEIN YBBJ"/>
    <property type="match status" value="1"/>
</dbReference>
<feature type="domain" description="NfeD1b N-terminal" evidence="8">
    <location>
        <begin position="46"/>
        <end position="236"/>
    </location>
</feature>
<keyword evidence="3 5" id="KW-1133">Transmembrane helix</keyword>
<organism evidence="9 10">
    <name type="scientific">Paenibacillus thermoaerophilus</name>
    <dbReference type="NCBI Taxonomy" id="1215385"/>
    <lineage>
        <taxon>Bacteria</taxon>
        <taxon>Bacillati</taxon>
        <taxon>Bacillota</taxon>
        <taxon>Bacilli</taxon>
        <taxon>Bacillales</taxon>
        <taxon>Paenibacillaceae</taxon>
        <taxon>Paenibacillus</taxon>
    </lineage>
</organism>
<comment type="caution">
    <text evidence="9">The sequence shown here is derived from an EMBL/GenBank/DDBJ whole genome shotgun (WGS) entry which is preliminary data.</text>
</comment>
<dbReference type="InterPro" id="IPR029045">
    <property type="entry name" value="ClpP/crotonase-like_dom_sf"/>
</dbReference>
<evidence type="ECO:0000256" key="2">
    <source>
        <dbReference type="ARBA" id="ARBA00022692"/>
    </source>
</evidence>
<evidence type="ECO:0000256" key="4">
    <source>
        <dbReference type="ARBA" id="ARBA00023136"/>
    </source>
</evidence>
<feature type="domain" description="NfeD integral membrane" evidence="7">
    <location>
        <begin position="255"/>
        <end position="369"/>
    </location>
</feature>
<evidence type="ECO:0000256" key="3">
    <source>
        <dbReference type="ARBA" id="ARBA00022989"/>
    </source>
</evidence>
<evidence type="ECO:0000259" key="8">
    <source>
        <dbReference type="Pfam" id="PF25145"/>
    </source>
</evidence>
<evidence type="ECO:0000313" key="9">
    <source>
        <dbReference type="EMBL" id="MFC7748607.1"/>
    </source>
</evidence>
<dbReference type="CDD" id="cd07021">
    <property type="entry name" value="Clp_protease_NfeD_like"/>
    <property type="match status" value="1"/>
</dbReference>
<dbReference type="InterPro" id="IPR056738">
    <property type="entry name" value="NfeD1b_N"/>
</dbReference>
<dbReference type="InterPro" id="IPR002810">
    <property type="entry name" value="NfeD-like_C"/>
</dbReference>
<feature type="transmembrane region" description="Helical" evidence="5">
    <location>
        <begin position="349"/>
        <end position="371"/>
    </location>
</feature>
<proteinExistence type="predicted"/>
<name>A0ABW2V1V1_9BACL</name>
<evidence type="ECO:0000256" key="1">
    <source>
        <dbReference type="ARBA" id="ARBA00004141"/>
    </source>
</evidence>
<dbReference type="Gene3D" id="3.90.226.10">
    <property type="entry name" value="2-enoyl-CoA Hydratase, Chain A, domain 1"/>
    <property type="match status" value="1"/>
</dbReference>
<dbReference type="InterPro" id="IPR056739">
    <property type="entry name" value="NfeD_membrane"/>
</dbReference>
<dbReference type="Pfam" id="PF01957">
    <property type="entry name" value="NfeD"/>
    <property type="match status" value="1"/>
</dbReference>
<keyword evidence="2 5" id="KW-0812">Transmembrane</keyword>
<feature type="transmembrane region" description="Helical" evidence="5">
    <location>
        <begin position="249"/>
        <end position="269"/>
    </location>
</feature>
<evidence type="ECO:0000313" key="10">
    <source>
        <dbReference type="Proteomes" id="UP001596528"/>
    </source>
</evidence>
<reference evidence="10" key="1">
    <citation type="journal article" date="2019" name="Int. J. Syst. Evol. Microbiol.">
        <title>The Global Catalogue of Microorganisms (GCM) 10K type strain sequencing project: providing services to taxonomists for standard genome sequencing and annotation.</title>
        <authorList>
            <consortium name="The Broad Institute Genomics Platform"/>
            <consortium name="The Broad Institute Genome Sequencing Center for Infectious Disease"/>
            <person name="Wu L."/>
            <person name="Ma J."/>
        </authorList>
    </citation>
    <scope>NUCLEOTIDE SEQUENCE [LARGE SCALE GENOMIC DNA]</scope>
    <source>
        <strain evidence="10">JCM 18657</strain>
    </source>
</reference>